<evidence type="ECO:0000256" key="1">
    <source>
        <dbReference type="ARBA" id="ARBA00008791"/>
    </source>
</evidence>
<dbReference type="CDD" id="cd00293">
    <property type="entry name" value="USP-like"/>
    <property type="match status" value="1"/>
</dbReference>
<dbReference type="InterPro" id="IPR006016">
    <property type="entry name" value="UspA"/>
</dbReference>
<accession>A0A937W5G1</accession>
<dbReference type="PANTHER" id="PTHR46268:SF6">
    <property type="entry name" value="UNIVERSAL STRESS PROTEIN UP12"/>
    <property type="match status" value="1"/>
</dbReference>
<dbReference type="PIRSF" id="PIRSF006276">
    <property type="entry name" value="UspA"/>
    <property type="match status" value="1"/>
</dbReference>
<keyword evidence="2" id="KW-0963">Cytoplasm</keyword>
<dbReference type="PANTHER" id="PTHR46268">
    <property type="entry name" value="STRESS RESPONSE PROTEIN NHAX"/>
    <property type="match status" value="1"/>
</dbReference>
<evidence type="ECO:0000256" key="2">
    <source>
        <dbReference type="PIRNR" id="PIRNR006276"/>
    </source>
</evidence>
<dbReference type="PRINTS" id="PR01438">
    <property type="entry name" value="UNVRSLSTRESS"/>
</dbReference>
<dbReference type="AlphaFoldDB" id="A0A937W5G1"/>
<dbReference type="Pfam" id="PF00582">
    <property type="entry name" value="Usp"/>
    <property type="match status" value="1"/>
</dbReference>
<evidence type="ECO:0000313" key="4">
    <source>
        <dbReference type="EMBL" id="MBM3225502.1"/>
    </source>
</evidence>
<proteinExistence type="inferred from homology"/>
<organism evidence="4 5">
    <name type="scientific">Tectimicrobiota bacterium</name>
    <dbReference type="NCBI Taxonomy" id="2528274"/>
    <lineage>
        <taxon>Bacteria</taxon>
        <taxon>Pseudomonadati</taxon>
        <taxon>Nitrospinota/Tectimicrobiota group</taxon>
        <taxon>Candidatus Tectimicrobiota</taxon>
    </lineage>
</organism>
<comment type="subcellular location">
    <subcellularLocation>
        <location evidence="2">Cytoplasm</location>
    </subcellularLocation>
</comment>
<dbReference type="Gene3D" id="3.40.50.620">
    <property type="entry name" value="HUPs"/>
    <property type="match status" value="1"/>
</dbReference>
<gene>
    <name evidence="4" type="ORF">FJZ47_17110</name>
</gene>
<name>A0A937W5G1_UNCTE</name>
<reference evidence="4" key="1">
    <citation type="submission" date="2019-03" db="EMBL/GenBank/DDBJ databases">
        <title>Lake Tanganyika Metagenome-Assembled Genomes (MAGs).</title>
        <authorList>
            <person name="Tran P."/>
        </authorList>
    </citation>
    <scope>NUCLEOTIDE SEQUENCE</scope>
    <source>
        <strain evidence="4">K_DeepCast_65m_m2_066</strain>
    </source>
</reference>
<comment type="caution">
    <text evidence="4">The sequence shown here is derived from an EMBL/GenBank/DDBJ whole genome shotgun (WGS) entry which is preliminary data.</text>
</comment>
<evidence type="ECO:0000313" key="5">
    <source>
        <dbReference type="Proteomes" id="UP000712673"/>
    </source>
</evidence>
<comment type="similarity">
    <text evidence="1 2">Belongs to the universal stress protein A family.</text>
</comment>
<dbReference type="SUPFAM" id="SSF52402">
    <property type="entry name" value="Adenine nucleotide alpha hydrolases-like"/>
    <property type="match status" value="1"/>
</dbReference>
<dbReference type="InterPro" id="IPR006015">
    <property type="entry name" value="Universal_stress_UspA"/>
</dbReference>
<evidence type="ECO:0000259" key="3">
    <source>
        <dbReference type="Pfam" id="PF00582"/>
    </source>
</evidence>
<dbReference type="Proteomes" id="UP000712673">
    <property type="component" value="Unassembled WGS sequence"/>
</dbReference>
<sequence>MINFRVILVAIDFSDLSPTVMAYASSLATACEARLIVLHVVHDLSYFTGIYHTNTPLPELQQQLEAEAHERLDALCQSQLSSALSYEALVVTGRPMVEIQQIIRQYAVDCLVLGAHSTDKPEHQLFGSTAERLLQYTICPIFMVPPRQSSEFISRG</sequence>
<protein>
    <recommendedName>
        <fullName evidence="2">Universal stress protein</fullName>
    </recommendedName>
</protein>
<dbReference type="PROSITE" id="PS51257">
    <property type="entry name" value="PROKAR_LIPOPROTEIN"/>
    <property type="match status" value="1"/>
</dbReference>
<feature type="domain" description="UspA" evidence="3">
    <location>
        <begin position="4"/>
        <end position="145"/>
    </location>
</feature>
<dbReference type="InterPro" id="IPR014729">
    <property type="entry name" value="Rossmann-like_a/b/a_fold"/>
</dbReference>
<dbReference type="EMBL" id="VGLS01000596">
    <property type="protein sequence ID" value="MBM3225502.1"/>
    <property type="molecule type" value="Genomic_DNA"/>
</dbReference>
<dbReference type="GO" id="GO:0005737">
    <property type="term" value="C:cytoplasm"/>
    <property type="evidence" value="ECO:0007669"/>
    <property type="project" value="UniProtKB-SubCell"/>
</dbReference>